<organism evidence="2">
    <name type="scientific">marine sediment metagenome</name>
    <dbReference type="NCBI Taxonomy" id="412755"/>
    <lineage>
        <taxon>unclassified sequences</taxon>
        <taxon>metagenomes</taxon>
        <taxon>ecological metagenomes</taxon>
    </lineage>
</organism>
<dbReference type="CDD" id="cd14797">
    <property type="entry name" value="DUF302"/>
    <property type="match status" value="1"/>
</dbReference>
<dbReference type="PANTHER" id="PTHR38342:SF1">
    <property type="entry name" value="SLR5037 PROTEIN"/>
    <property type="match status" value="1"/>
</dbReference>
<evidence type="ECO:0000259" key="1">
    <source>
        <dbReference type="Pfam" id="PF03625"/>
    </source>
</evidence>
<name>X1P1V2_9ZZZZ</name>
<protein>
    <recommendedName>
        <fullName evidence="1">DUF302 domain-containing protein</fullName>
    </recommendedName>
</protein>
<reference evidence="2" key="1">
    <citation type="journal article" date="2014" name="Front. Microbiol.">
        <title>High frequency of phylogenetically diverse reductive dehalogenase-homologous genes in deep subseafloor sedimentary metagenomes.</title>
        <authorList>
            <person name="Kawai M."/>
            <person name="Futagami T."/>
            <person name="Toyoda A."/>
            <person name="Takaki Y."/>
            <person name="Nishi S."/>
            <person name="Hori S."/>
            <person name="Arai W."/>
            <person name="Tsubouchi T."/>
            <person name="Morono Y."/>
            <person name="Uchiyama I."/>
            <person name="Ito T."/>
            <person name="Fujiyama A."/>
            <person name="Inagaki F."/>
            <person name="Takami H."/>
        </authorList>
    </citation>
    <scope>NUCLEOTIDE SEQUENCE</scope>
    <source>
        <strain evidence="2">Expedition CK06-06</strain>
    </source>
</reference>
<dbReference type="InterPro" id="IPR035923">
    <property type="entry name" value="TT1751-like_sf"/>
</dbReference>
<dbReference type="PANTHER" id="PTHR38342">
    <property type="entry name" value="SLR5037 PROTEIN"/>
    <property type="match status" value="1"/>
</dbReference>
<dbReference type="PIRSF" id="PIRSF021774">
    <property type="entry name" value="UCP021774"/>
    <property type="match status" value="1"/>
</dbReference>
<proteinExistence type="predicted"/>
<feature type="domain" description="DUF302" evidence="1">
    <location>
        <begin position="39"/>
        <end position="92"/>
    </location>
</feature>
<dbReference type="AlphaFoldDB" id="X1P1V2"/>
<dbReference type="InterPro" id="IPR016796">
    <property type="entry name" value="UCP021774"/>
</dbReference>
<accession>X1P1V2</accession>
<feature type="non-terminal residue" evidence="2">
    <location>
        <position position="94"/>
    </location>
</feature>
<comment type="caution">
    <text evidence="2">The sequence shown here is derived from an EMBL/GenBank/DDBJ whole genome shotgun (WGS) entry which is preliminary data.</text>
</comment>
<dbReference type="InterPro" id="IPR005180">
    <property type="entry name" value="DUF302"/>
</dbReference>
<dbReference type="EMBL" id="BARV01018896">
    <property type="protein sequence ID" value="GAI24894.1"/>
    <property type="molecule type" value="Genomic_DNA"/>
</dbReference>
<sequence>MEKSKEYAFSTVLNTSYEEAVTKVTDALKEEGFGVLTEIDVKATLKKKLDKEFRKYVILGACNPPYAYRTLQADLDVGLLLPCNVIVYETNDRK</sequence>
<evidence type="ECO:0000313" key="2">
    <source>
        <dbReference type="EMBL" id="GAI24894.1"/>
    </source>
</evidence>
<dbReference type="Gene3D" id="3.30.310.70">
    <property type="entry name" value="TT1751-like domain"/>
    <property type="match status" value="1"/>
</dbReference>
<dbReference type="Pfam" id="PF03625">
    <property type="entry name" value="DUF302"/>
    <property type="match status" value="1"/>
</dbReference>
<gene>
    <name evidence="2" type="ORF">S06H3_31868</name>
</gene>
<dbReference type="SUPFAM" id="SSF103247">
    <property type="entry name" value="TT1751-like"/>
    <property type="match status" value="1"/>
</dbReference>